<gene>
    <name evidence="1" type="ORF">CGI_10004100</name>
</gene>
<accession>K1R2J3</accession>
<dbReference type="InParanoid" id="K1R2J3"/>
<dbReference type="PROSITE" id="PS50268">
    <property type="entry name" value="CADHERIN_2"/>
    <property type="match status" value="1"/>
</dbReference>
<organism evidence="1">
    <name type="scientific">Magallana gigas</name>
    <name type="common">Pacific oyster</name>
    <name type="synonym">Crassostrea gigas</name>
    <dbReference type="NCBI Taxonomy" id="29159"/>
    <lineage>
        <taxon>Eukaryota</taxon>
        <taxon>Metazoa</taxon>
        <taxon>Spiralia</taxon>
        <taxon>Lophotrochozoa</taxon>
        <taxon>Mollusca</taxon>
        <taxon>Bivalvia</taxon>
        <taxon>Autobranchia</taxon>
        <taxon>Pteriomorphia</taxon>
        <taxon>Ostreida</taxon>
        <taxon>Ostreoidea</taxon>
        <taxon>Ostreidae</taxon>
        <taxon>Magallana</taxon>
    </lineage>
</organism>
<dbReference type="EMBL" id="JH818906">
    <property type="protein sequence ID" value="EKC35355.1"/>
    <property type="molecule type" value="Genomic_DNA"/>
</dbReference>
<dbReference type="GO" id="GO:0007156">
    <property type="term" value="P:homophilic cell adhesion via plasma membrane adhesion molecules"/>
    <property type="evidence" value="ECO:0007669"/>
    <property type="project" value="InterPro"/>
</dbReference>
<name>K1R2J3_MAGGI</name>
<protein>
    <submittedName>
        <fullName evidence="1">Uncharacterized protein</fullName>
    </submittedName>
</protein>
<dbReference type="InterPro" id="IPR002126">
    <property type="entry name" value="Cadherin-like_dom"/>
</dbReference>
<evidence type="ECO:0000313" key="1">
    <source>
        <dbReference type="EMBL" id="EKC35355.1"/>
    </source>
</evidence>
<dbReference type="HOGENOM" id="CLU_922135_0_0_1"/>
<dbReference type="AlphaFoldDB" id="K1R2J3"/>
<dbReference type="GO" id="GO:0016020">
    <property type="term" value="C:membrane"/>
    <property type="evidence" value="ECO:0007669"/>
    <property type="project" value="InterPro"/>
</dbReference>
<reference evidence="1" key="1">
    <citation type="journal article" date="2012" name="Nature">
        <title>The oyster genome reveals stress adaptation and complexity of shell formation.</title>
        <authorList>
            <person name="Zhang G."/>
            <person name="Fang X."/>
            <person name="Guo X."/>
            <person name="Li L."/>
            <person name="Luo R."/>
            <person name="Xu F."/>
            <person name="Yang P."/>
            <person name="Zhang L."/>
            <person name="Wang X."/>
            <person name="Qi H."/>
            <person name="Xiong Z."/>
            <person name="Que H."/>
            <person name="Xie Y."/>
            <person name="Holland P.W."/>
            <person name="Paps J."/>
            <person name="Zhu Y."/>
            <person name="Wu F."/>
            <person name="Chen Y."/>
            <person name="Wang J."/>
            <person name="Peng C."/>
            <person name="Meng J."/>
            <person name="Yang L."/>
            <person name="Liu J."/>
            <person name="Wen B."/>
            <person name="Zhang N."/>
            <person name="Huang Z."/>
            <person name="Zhu Q."/>
            <person name="Feng Y."/>
            <person name="Mount A."/>
            <person name="Hedgecock D."/>
            <person name="Xu Z."/>
            <person name="Liu Y."/>
            <person name="Domazet-Loso T."/>
            <person name="Du Y."/>
            <person name="Sun X."/>
            <person name="Zhang S."/>
            <person name="Liu B."/>
            <person name="Cheng P."/>
            <person name="Jiang X."/>
            <person name="Li J."/>
            <person name="Fan D."/>
            <person name="Wang W."/>
            <person name="Fu W."/>
            <person name="Wang T."/>
            <person name="Wang B."/>
            <person name="Zhang J."/>
            <person name="Peng Z."/>
            <person name="Li Y."/>
            <person name="Li N."/>
            <person name="Wang J."/>
            <person name="Chen M."/>
            <person name="He Y."/>
            <person name="Tan F."/>
            <person name="Song X."/>
            <person name="Zheng Q."/>
            <person name="Huang R."/>
            <person name="Yang H."/>
            <person name="Du X."/>
            <person name="Chen L."/>
            <person name="Yang M."/>
            <person name="Gaffney P.M."/>
            <person name="Wang S."/>
            <person name="Luo L."/>
            <person name="She Z."/>
            <person name="Ming Y."/>
            <person name="Huang W."/>
            <person name="Zhang S."/>
            <person name="Huang B."/>
            <person name="Zhang Y."/>
            <person name="Qu T."/>
            <person name="Ni P."/>
            <person name="Miao G."/>
            <person name="Wang J."/>
            <person name="Wang Q."/>
            <person name="Steinberg C.E."/>
            <person name="Wang H."/>
            <person name="Li N."/>
            <person name="Qian L."/>
            <person name="Zhang G."/>
            <person name="Li Y."/>
            <person name="Yang H."/>
            <person name="Liu X."/>
            <person name="Wang J."/>
            <person name="Yin Y."/>
            <person name="Wang J."/>
        </authorList>
    </citation>
    <scope>NUCLEOTIDE SEQUENCE [LARGE SCALE GENOMIC DNA]</scope>
    <source>
        <strain evidence="1">05x7-T-G4-1.051#20</strain>
    </source>
</reference>
<sequence length="302" mass="33613">MVNNSTGYLYQIKRFDYEITTIQCGLGKRGGFLNISAEDGPHKISKSLSVTYVDVDDTPPVFVNSGCTSTCFTCPISAINANVNYADQGTVVTDPPSIKALDPDTDPTNITYNMEVYPVKYTDNIQFDNGTFVLLQSFANFSDAEESDFTVTVTMQAFENNGNGTRESETLHVTINVKVKDGRSPATSDFPVIAVAVTCAGVLVIILVVVLVFFLKRSKPQNIKKYRVSTKRKENETDDGVTNTEKMEKNAVIDSVDTAPEKRFVDETKENSYYLEKDTEIAYSKMICNLENVSSSRYCRDW</sequence>
<proteinExistence type="predicted"/>
<dbReference type="GO" id="GO:0005509">
    <property type="term" value="F:calcium ion binding"/>
    <property type="evidence" value="ECO:0007669"/>
    <property type="project" value="UniProtKB-UniRule"/>
</dbReference>